<accession>A0A9W8Y813</accession>
<keyword evidence="2" id="KW-1185">Reference proteome</keyword>
<sequence>MATNHILPPRKPNTAKETDNALRELGFTNHLRNVSKSAKDAVEVIPSSVPTDVNMGQSPNIKNTISAAIANIPQPAAFGKLGGRSGIKRSASSELLKIDDLSIYKDACAEYNRGLREGWSKERLLQTIDKWQELNRSERLGD</sequence>
<evidence type="ECO:0000313" key="1">
    <source>
        <dbReference type="EMBL" id="KAJ4369752.1"/>
    </source>
</evidence>
<comment type="caution">
    <text evidence="1">The sequence shown here is derived from an EMBL/GenBank/DDBJ whole genome shotgun (WGS) entry which is preliminary data.</text>
</comment>
<organism evidence="1 2">
    <name type="scientific">Neocucurbitaria cava</name>
    <dbReference type="NCBI Taxonomy" id="798079"/>
    <lineage>
        <taxon>Eukaryota</taxon>
        <taxon>Fungi</taxon>
        <taxon>Dikarya</taxon>
        <taxon>Ascomycota</taxon>
        <taxon>Pezizomycotina</taxon>
        <taxon>Dothideomycetes</taxon>
        <taxon>Pleosporomycetidae</taxon>
        <taxon>Pleosporales</taxon>
        <taxon>Pleosporineae</taxon>
        <taxon>Cucurbitariaceae</taxon>
        <taxon>Neocucurbitaria</taxon>
    </lineage>
</organism>
<gene>
    <name evidence="1" type="ORF">N0V83_005515</name>
</gene>
<dbReference type="OrthoDB" id="3671094at2759"/>
<reference evidence="1" key="1">
    <citation type="submission" date="2022-10" db="EMBL/GenBank/DDBJ databases">
        <title>Tapping the CABI collections for fungal endophytes: first genome assemblies for Collariella, Neodidymelliopsis, Ascochyta clinopodiicola, Didymella pomorum, Didymosphaeria variabile, Neocosmospora piperis and Neocucurbitaria cava.</title>
        <authorList>
            <person name="Hill R."/>
        </authorList>
    </citation>
    <scope>NUCLEOTIDE SEQUENCE</scope>
    <source>
        <strain evidence="1">IMI 356814</strain>
    </source>
</reference>
<dbReference type="EMBL" id="JAPEUY010000009">
    <property type="protein sequence ID" value="KAJ4369752.1"/>
    <property type="molecule type" value="Genomic_DNA"/>
</dbReference>
<dbReference type="Proteomes" id="UP001140560">
    <property type="component" value="Unassembled WGS sequence"/>
</dbReference>
<name>A0A9W8Y813_9PLEO</name>
<dbReference type="AlphaFoldDB" id="A0A9W8Y813"/>
<evidence type="ECO:0000313" key="2">
    <source>
        <dbReference type="Proteomes" id="UP001140560"/>
    </source>
</evidence>
<proteinExistence type="predicted"/>
<protein>
    <submittedName>
        <fullName evidence="1">Uncharacterized protein</fullName>
    </submittedName>
</protein>